<dbReference type="Proteomes" id="UP001207930">
    <property type="component" value="Unassembled WGS sequence"/>
</dbReference>
<sequence length="234" mass="25658">MKLVKLLANLGYGSRSQVESFLRKGVVTDTEGRVLGSRDFPPHAEILFKGEPLDPPAPLTLMFHKPAGYTCSTDDPGDTIYDLLPVRYALRNPVLSPVGRLDKDTTGLLLMTDDGQLLHRLISPKHHVPKTYHVTLDRPIEGHEAALFASGELVLRGEDKPLLPATMEALGEKEARITLEEGRYHQVRRMFAAAGNHVVELKRVSIGGLALPDDLEEGEWRTLGSTELAVAKGG</sequence>
<dbReference type="InterPro" id="IPR020094">
    <property type="entry name" value="TruA/RsuA/RluB/E/F_N"/>
</dbReference>
<dbReference type="RefSeq" id="WP_264503028.1">
    <property type="nucleotide sequence ID" value="NZ_JAPDDS010000014.1"/>
</dbReference>
<evidence type="ECO:0000313" key="8">
    <source>
        <dbReference type="Proteomes" id="UP001207930"/>
    </source>
</evidence>
<dbReference type="InterPro" id="IPR036986">
    <property type="entry name" value="S4_RNA-bd_sf"/>
</dbReference>
<keyword evidence="8" id="KW-1185">Reference proteome</keyword>
<dbReference type="Gene3D" id="3.30.70.580">
    <property type="entry name" value="Pseudouridine synthase I, catalytic domain, N-terminal subdomain"/>
    <property type="match status" value="1"/>
</dbReference>
<dbReference type="PANTHER" id="PTHR47683:SF4">
    <property type="entry name" value="PSEUDOURIDINE SYNTHASE"/>
    <property type="match status" value="1"/>
</dbReference>
<dbReference type="Pfam" id="PF00849">
    <property type="entry name" value="PseudoU_synth_2"/>
    <property type="match status" value="1"/>
</dbReference>
<dbReference type="CDD" id="cd02553">
    <property type="entry name" value="PseudoU_synth_RsuA"/>
    <property type="match status" value="1"/>
</dbReference>
<proteinExistence type="inferred from homology"/>
<keyword evidence="2 4" id="KW-0694">RNA-binding</keyword>
<gene>
    <name evidence="7" type="ORF">OKA04_20215</name>
</gene>
<evidence type="ECO:0000256" key="4">
    <source>
        <dbReference type="PROSITE-ProRule" id="PRU00182"/>
    </source>
</evidence>
<evidence type="ECO:0000256" key="5">
    <source>
        <dbReference type="RuleBase" id="RU003887"/>
    </source>
</evidence>
<evidence type="ECO:0000256" key="1">
    <source>
        <dbReference type="ARBA" id="ARBA00008348"/>
    </source>
</evidence>
<feature type="domain" description="Pseudouridine synthase RsuA/RluA-like" evidence="6">
    <location>
        <begin position="61"/>
        <end position="193"/>
    </location>
</feature>
<dbReference type="InterPro" id="IPR000748">
    <property type="entry name" value="PsdUridine_synth_RsuA/RluB/E/F"/>
</dbReference>
<dbReference type="Gene3D" id="3.10.290.10">
    <property type="entry name" value="RNA-binding S4 domain"/>
    <property type="match status" value="1"/>
</dbReference>
<dbReference type="EC" id="5.4.99.-" evidence="5"/>
<reference evidence="7 8" key="1">
    <citation type="submission" date="2022-10" db="EMBL/GenBank/DDBJ databases">
        <title>Luteolibacter flavescens strain MCCC 1K03193, whole genome shotgun sequencing project.</title>
        <authorList>
            <person name="Zhao G."/>
            <person name="Shen L."/>
        </authorList>
    </citation>
    <scope>NUCLEOTIDE SEQUENCE [LARGE SCALE GENOMIC DNA]</scope>
    <source>
        <strain evidence="7 8">MCCC 1K03193</strain>
    </source>
</reference>
<dbReference type="PROSITE" id="PS01149">
    <property type="entry name" value="PSI_RSU"/>
    <property type="match status" value="1"/>
</dbReference>
<evidence type="ECO:0000259" key="6">
    <source>
        <dbReference type="Pfam" id="PF00849"/>
    </source>
</evidence>
<comment type="caution">
    <text evidence="7">The sequence shown here is derived from an EMBL/GenBank/DDBJ whole genome shotgun (WGS) entry which is preliminary data.</text>
</comment>
<dbReference type="InterPro" id="IPR020103">
    <property type="entry name" value="PsdUridine_synth_cat_dom_sf"/>
</dbReference>
<dbReference type="SUPFAM" id="SSF55120">
    <property type="entry name" value="Pseudouridine synthase"/>
    <property type="match status" value="1"/>
</dbReference>
<dbReference type="PROSITE" id="PS50889">
    <property type="entry name" value="S4"/>
    <property type="match status" value="1"/>
</dbReference>
<dbReference type="NCBIfam" id="TIGR00093">
    <property type="entry name" value="pseudouridine synthase"/>
    <property type="match status" value="1"/>
</dbReference>
<evidence type="ECO:0000256" key="3">
    <source>
        <dbReference type="ARBA" id="ARBA00023235"/>
    </source>
</evidence>
<dbReference type="InterPro" id="IPR042092">
    <property type="entry name" value="PsdUridine_s_RsuA/RluB/E/F_cat"/>
</dbReference>
<name>A0ABT3FV43_9BACT</name>
<evidence type="ECO:0000313" key="7">
    <source>
        <dbReference type="EMBL" id="MCW1887074.1"/>
    </source>
</evidence>
<dbReference type="Gene3D" id="3.30.70.1560">
    <property type="entry name" value="Alpha-L RNA-binding motif"/>
    <property type="match status" value="1"/>
</dbReference>
<dbReference type="EMBL" id="JAPDDS010000014">
    <property type="protein sequence ID" value="MCW1887074.1"/>
    <property type="molecule type" value="Genomic_DNA"/>
</dbReference>
<organism evidence="7 8">
    <name type="scientific">Luteolibacter flavescens</name>
    <dbReference type="NCBI Taxonomy" id="1859460"/>
    <lineage>
        <taxon>Bacteria</taxon>
        <taxon>Pseudomonadati</taxon>
        <taxon>Verrucomicrobiota</taxon>
        <taxon>Verrucomicrobiia</taxon>
        <taxon>Verrucomicrobiales</taxon>
        <taxon>Verrucomicrobiaceae</taxon>
        <taxon>Luteolibacter</taxon>
    </lineage>
</organism>
<dbReference type="PANTHER" id="PTHR47683">
    <property type="entry name" value="PSEUDOURIDINE SYNTHASE FAMILY PROTEIN-RELATED"/>
    <property type="match status" value="1"/>
</dbReference>
<protein>
    <recommendedName>
        <fullName evidence="5">Pseudouridine synthase</fullName>
        <ecNumber evidence="5">5.4.99.-</ecNumber>
    </recommendedName>
</protein>
<dbReference type="InterPro" id="IPR050343">
    <property type="entry name" value="RsuA_PseudoU_synthase"/>
</dbReference>
<accession>A0ABT3FV43</accession>
<keyword evidence="3 5" id="KW-0413">Isomerase</keyword>
<dbReference type="InterPro" id="IPR018496">
    <property type="entry name" value="PsdUridine_synth_RsuA/RluB_CS"/>
</dbReference>
<dbReference type="InterPro" id="IPR006145">
    <property type="entry name" value="PsdUridine_synth_RsuA/RluA"/>
</dbReference>
<comment type="similarity">
    <text evidence="1 5">Belongs to the pseudouridine synthase RsuA family.</text>
</comment>
<evidence type="ECO:0000256" key="2">
    <source>
        <dbReference type="ARBA" id="ARBA00022884"/>
    </source>
</evidence>